<dbReference type="OrthoDB" id="4738706at2759"/>
<dbReference type="GeneID" id="80904444"/>
<reference evidence="3" key="1">
    <citation type="submission" date="2022-10" db="EMBL/GenBank/DDBJ databases">
        <title>Tapping the CABI collections for fungal endophytes: first genome assemblies for Collariella, Neodidymelliopsis, Ascochyta clinopodiicola, Didymella pomorum, Didymosphaeria variabile, Neocosmospora piperis and Neocucurbitaria cava.</title>
        <authorList>
            <person name="Hill R."/>
        </authorList>
    </citation>
    <scope>NUCLEOTIDE SEQUENCE</scope>
    <source>
        <strain evidence="3">IMI 356815</strain>
    </source>
</reference>
<dbReference type="RefSeq" id="XP_056076554.1">
    <property type="nucleotide sequence ID" value="XM_056209732.1"/>
</dbReference>
<dbReference type="PANTHER" id="PTHR38166:SF1">
    <property type="entry name" value="C2H2-TYPE DOMAIN-CONTAINING PROTEIN"/>
    <property type="match status" value="1"/>
</dbReference>
<evidence type="ECO:0000259" key="2">
    <source>
        <dbReference type="SMART" id="SM00355"/>
    </source>
</evidence>
<dbReference type="Proteomes" id="UP001140513">
    <property type="component" value="Unassembled WGS sequence"/>
</dbReference>
<dbReference type="InterPro" id="IPR013087">
    <property type="entry name" value="Znf_C2H2_type"/>
</dbReference>
<dbReference type="AlphaFoldDB" id="A0A9W8XV61"/>
<dbReference type="Gene3D" id="3.30.160.60">
    <property type="entry name" value="Classic Zinc Finger"/>
    <property type="match status" value="1"/>
</dbReference>
<feature type="region of interest" description="Disordered" evidence="1">
    <location>
        <begin position="900"/>
        <end position="919"/>
    </location>
</feature>
<dbReference type="PANTHER" id="PTHR38166">
    <property type="entry name" value="C2H2-TYPE DOMAIN-CONTAINING PROTEIN-RELATED"/>
    <property type="match status" value="1"/>
</dbReference>
<keyword evidence="4" id="KW-1185">Reference proteome</keyword>
<gene>
    <name evidence="3" type="ORF">N0V89_000914</name>
</gene>
<feature type="region of interest" description="Disordered" evidence="1">
    <location>
        <begin position="471"/>
        <end position="511"/>
    </location>
</feature>
<feature type="region of interest" description="Disordered" evidence="1">
    <location>
        <begin position="384"/>
        <end position="418"/>
    </location>
</feature>
<feature type="region of interest" description="Disordered" evidence="1">
    <location>
        <begin position="302"/>
        <end position="368"/>
    </location>
</feature>
<feature type="compositionally biased region" description="Basic residues" evidence="1">
    <location>
        <begin position="498"/>
        <end position="509"/>
    </location>
</feature>
<evidence type="ECO:0000313" key="4">
    <source>
        <dbReference type="Proteomes" id="UP001140513"/>
    </source>
</evidence>
<sequence>MDPLQEDVYTDFVRPESMVGLEPTMSSEFHRLYRCEPAGKADLQQSLSQSGAPERTLSRKQARQFALPSNPGTFTSLADVDELPDSISDVPDWDFILKNPVAAERPRNSDCPSLFTGSTISSRNSSTRSARSIKWDALEAQDKGVCPYPDCGRVFRDLPAHLLTHQAERPEKCPVANCEYRIKGFARAYDRVRHTLSHFKETMVCGFCPTTTFIAERTFNRCDAFLKHLVTVHGVEQTLAGRKDDVYGERNRTQKHLTSQRVATCGLCSEPFDAQGFYEHLRGCALRQITRSCTVAQLIEGHQETKSPPKGNELGDDPVPTASYGSLQIPRTPEQLYAPSTRPRSPLASIEGLDSPVAPKSQYHDPESKEIAELTASSRCLSLTSSQDEAVKSSDEETDWTEDMGSPDSVTDAESLRPMLSPIKQQLVNRLMKEFHCICAKMFRTHHGAGTAGSAGSGYYTGSSGSSTYSSSSFVSRKRSLSGGSSPPPDDNGDDSNKRRRPDPKHSAGKHSVPELRFACPYYKRNPGRHQTFTSCRDPGFITVARLKEHLYRRHLLPIQCNRCCSTFANEPTLREHQRDPRGCEIKEQVPLEGFDKDQERKLKSKKRSLVYQSEEDKWKGVYRILFPDDNDVDMPSPYIEYQPCANGGPTGESPNIARFQEFSRLELPRLVRRTLEVTIEEEAQPLEEKLKERLVDIVRDCQTQLITLFQSTMTRSANSSALSLSQLRIPETENVVEPSIATRIVPVHGTQQHPGPAAPFHNFDSIQTSDTADYMAIPAQYPEHEPMVTKHEASPPVEGGGSTPDSGYDSTWHAAPLPPENYIQNQGNFTHTLPFAPTAHLPQHQAQPAYNSGPMFVESDYVDLGGYYGLFQSRNAGFDAGMMDPSWAYLDSAGSDGSGNGLGHEHGHGHGRGNGAVI</sequence>
<evidence type="ECO:0000256" key="1">
    <source>
        <dbReference type="SAM" id="MobiDB-lite"/>
    </source>
</evidence>
<organism evidence="3 4">
    <name type="scientific">Didymosphaeria variabile</name>
    <dbReference type="NCBI Taxonomy" id="1932322"/>
    <lineage>
        <taxon>Eukaryota</taxon>
        <taxon>Fungi</taxon>
        <taxon>Dikarya</taxon>
        <taxon>Ascomycota</taxon>
        <taxon>Pezizomycotina</taxon>
        <taxon>Dothideomycetes</taxon>
        <taxon>Pleosporomycetidae</taxon>
        <taxon>Pleosporales</taxon>
        <taxon>Massarineae</taxon>
        <taxon>Didymosphaeriaceae</taxon>
        <taxon>Didymosphaeria</taxon>
    </lineage>
</organism>
<protein>
    <recommendedName>
        <fullName evidence="2">C2H2-type domain-containing protein</fullName>
    </recommendedName>
</protein>
<dbReference type="EMBL" id="JAPEUX010000001">
    <property type="protein sequence ID" value="KAJ4360352.1"/>
    <property type="molecule type" value="Genomic_DNA"/>
</dbReference>
<feature type="domain" description="C2H2-type" evidence="2">
    <location>
        <begin position="171"/>
        <end position="198"/>
    </location>
</feature>
<proteinExistence type="predicted"/>
<comment type="caution">
    <text evidence="3">The sequence shown here is derived from an EMBL/GenBank/DDBJ whole genome shotgun (WGS) entry which is preliminary data.</text>
</comment>
<feature type="domain" description="C2H2-type" evidence="2">
    <location>
        <begin position="144"/>
        <end position="165"/>
    </location>
</feature>
<feature type="domain" description="C2H2-type" evidence="2">
    <location>
        <begin position="559"/>
        <end position="579"/>
    </location>
</feature>
<evidence type="ECO:0000313" key="3">
    <source>
        <dbReference type="EMBL" id="KAJ4360352.1"/>
    </source>
</evidence>
<name>A0A9W8XV61_9PLEO</name>
<dbReference type="SMART" id="SM00355">
    <property type="entry name" value="ZnF_C2H2"/>
    <property type="match status" value="4"/>
</dbReference>
<accession>A0A9W8XV61</accession>
<feature type="domain" description="C2H2-type" evidence="2">
    <location>
        <begin position="203"/>
        <end position="233"/>
    </location>
</feature>